<protein>
    <recommendedName>
        <fullName evidence="5">Peptidyl-prolyl cis-trans isomerase</fullName>
        <ecNumber evidence="5">5.2.1.8</ecNumber>
    </recommendedName>
</protein>
<dbReference type="GO" id="GO:0003755">
    <property type="term" value="F:peptidyl-prolyl cis-trans isomerase activity"/>
    <property type="evidence" value="ECO:0007669"/>
    <property type="project" value="UniProtKB-UniRule"/>
</dbReference>
<dbReference type="PANTHER" id="PTHR45779">
    <property type="entry name" value="PEPTIDYLPROLYL ISOMERASE"/>
    <property type="match status" value="1"/>
</dbReference>
<dbReference type="Proteomes" id="UP000315647">
    <property type="component" value="Chromosome"/>
</dbReference>
<dbReference type="AlphaFoldDB" id="A0A518ACN9"/>
<evidence type="ECO:0000256" key="5">
    <source>
        <dbReference type="RuleBase" id="RU003915"/>
    </source>
</evidence>
<keyword evidence="3 4" id="KW-0413">Isomerase</keyword>
<evidence type="ECO:0000256" key="2">
    <source>
        <dbReference type="ARBA" id="ARBA00023110"/>
    </source>
</evidence>
<dbReference type="PROSITE" id="PS51257">
    <property type="entry name" value="PROKAR_LIPOPROTEIN"/>
    <property type="match status" value="1"/>
</dbReference>
<dbReference type="PROSITE" id="PS50059">
    <property type="entry name" value="FKBP_PPIASE"/>
    <property type="match status" value="1"/>
</dbReference>
<comment type="similarity">
    <text evidence="5">Belongs to the FKBP-type PPIase family.</text>
</comment>
<dbReference type="EC" id="5.2.1.8" evidence="5"/>
<dbReference type="InterPro" id="IPR046357">
    <property type="entry name" value="PPIase_dom_sf"/>
</dbReference>
<evidence type="ECO:0000256" key="1">
    <source>
        <dbReference type="ARBA" id="ARBA00000971"/>
    </source>
</evidence>
<reference evidence="6 7" key="1">
    <citation type="submission" date="2019-03" db="EMBL/GenBank/DDBJ databases">
        <title>Deep-cultivation of Planctomycetes and their phenomic and genomic characterization uncovers novel biology.</title>
        <authorList>
            <person name="Wiegand S."/>
            <person name="Jogler M."/>
            <person name="Boedeker C."/>
            <person name="Pinto D."/>
            <person name="Vollmers J."/>
            <person name="Rivas-Marin E."/>
            <person name="Kohn T."/>
            <person name="Peeters S.H."/>
            <person name="Heuer A."/>
            <person name="Rast P."/>
            <person name="Oberbeckmann S."/>
            <person name="Bunk B."/>
            <person name="Jeske O."/>
            <person name="Meyerdierks A."/>
            <person name="Storesund J.E."/>
            <person name="Kallscheuer N."/>
            <person name="Luecker S."/>
            <person name="Lage O.M."/>
            <person name="Pohl T."/>
            <person name="Merkel B.J."/>
            <person name="Hornburger P."/>
            <person name="Mueller R.-W."/>
            <person name="Bruemmer F."/>
            <person name="Labrenz M."/>
            <person name="Spormann A.M."/>
            <person name="Op den Camp H."/>
            <person name="Overmann J."/>
            <person name="Amann R."/>
            <person name="Jetten M.S.M."/>
            <person name="Mascher T."/>
            <person name="Medema M.H."/>
            <person name="Devos D.P."/>
            <person name="Kaster A.-K."/>
            <person name="Ovreas L."/>
            <person name="Rohde M."/>
            <person name="Galperin M.Y."/>
            <person name="Jogler C."/>
        </authorList>
    </citation>
    <scope>NUCLEOTIDE SEQUENCE [LARGE SCALE GENOMIC DNA]</scope>
    <source>
        <strain evidence="6 7">Enr10</strain>
    </source>
</reference>
<accession>A0A518ACN9</accession>
<dbReference type="Gene3D" id="3.10.50.40">
    <property type="match status" value="1"/>
</dbReference>
<gene>
    <name evidence="6" type="ORF">Enr10x_47720</name>
</gene>
<name>A0A518ACN9_9PLAN</name>
<dbReference type="EMBL" id="CP037421">
    <property type="protein sequence ID" value="QDT29418.1"/>
    <property type="molecule type" value="Genomic_DNA"/>
</dbReference>
<sequence length="170" mass="18282">MQRSRILIGCSLISLTFAGCSNYVRQGEQVDPPAATAKVRPADNQQTEMEVTVTDEANPGYSSTPSGLKYRIVREGNDTKPGPQDTVTVHYRGTLEDGTEFDSSYKRGQTISFPLGNVIAGWTEGLQLIGEGGEVELIIPPELGYGAAGSPPVIPGNATLHFRVELFKVN</sequence>
<proteinExistence type="inferred from homology"/>
<evidence type="ECO:0000256" key="4">
    <source>
        <dbReference type="PROSITE-ProRule" id="PRU00277"/>
    </source>
</evidence>
<accession>A0A517QCR3</accession>
<organism evidence="6 7">
    <name type="scientific">Gimesia panareensis</name>
    <dbReference type="NCBI Taxonomy" id="2527978"/>
    <lineage>
        <taxon>Bacteria</taxon>
        <taxon>Pseudomonadati</taxon>
        <taxon>Planctomycetota</taxon>
        <taxon>Planctomycetia</taxon>
        <taxon>Planctomycetales</taxon>
        <taxon>Planctomycetaceae</taxon>
        <taxon>Gimesia</taxon>
    </lineage>
</organism>
<dbReference type="PANTHER" id="PTHR45779:SF7">
    <property type="entry name" value="PEPTIDYLPROLYL ISOMERASE"/>
    <property type="match status" value="1"/>
</dbReference>
<evidence type="ECO:0000313" key="7">
    <source>
        <dbReference type="Proteomes" id="UP000315647"/>
    </source>
</evidence>
<dbReference type="InterPro" id="IPR044609">
    <property type="entry name" value="FKBP2/11"/>
</dbReference>
<dbReference type="RefSeq" id="WP_232093105.1">
    <property type="nucleotide sequence ID" value="NZ_CP036277.1"/>
</dbReference>
<dbReference type="FunFam" id="3.10.50.40:FF:000006">
    <property type="entry name" value="Peptidyl-prolyl cis-trans isomerase"/>
    <property type="match status" value="1"/>
</dbReference>
<dbReference type="SUPFAM" id="SSF54534">
    <property type="entry name" value="FKBP-like"/>
    <property type="match status" value="1"/>
</dbReference>
<dbReference type="Pfam" id="PF00254">
    <property type="entry name" value="FKBP_C"/>
    <property type="match status" value="1"/>
</dbReference>
<keyword evidence="2 4" id="KW-0697">Rotamase</keyword>
<evidence type="ECO:0000313" key="6">
    <source>
        <dbReference type="EMBL" id="QDT29418.1"/>
    </source>
</evidence>
<dbReference type="InterPro" id="IPR001179">
    <property type="entry name" value="PPIase_FKBP_dom"/>
</dbReference>
<comment type="catalytic activity">
    <reaction evidence="1 4 5">
        <text>[protein]-peptidylproline (omega=180) = [protein]-peptidylproline (omega=0)</text>
        <dbReference type="Rhea" id="RHEA:16237"/>
        <dbReference type="Rhea" id="RHEA-COMP:10747"/>
        <dbReference type="Rhea" id="RHEA-COMP:10748"/>
        <dbReference type="ChEBI" id="CHEBI:83833"/>
        <dbReference type="ChEBI" id="CHEBI:83834"/>
        <dbReference type="EC" id="5.2.1.8"/>
    </reaction>
</comment>
<evidence type="ECO:0000256" key="3">
    <source>
        <dbReference type="ARBA" id="ARBA00023235"/>
    </source>
</evidence>
<keyword evidence="7" id="KW-1185">Reference proteome</keyword>